<keyword evidence="3" id="KW-1185">Reference proteome</keyword>
<dbReference type="EMBL" id="BSCQ01000028">
    <property type="protein sequence ID" value="GLH42564.1"/>
    <property type="molecule type" value="Genomic_DNA"/>
</dbReference>
<accession>A0ABQ5PGE8</accession>
<protein>
    <submittedName>
        <fullName evidence="2">Uncharacterized protein</fullName>
    </submittedName>
</protein>
<feature type="compositionally biased region" description="Polar residues" evidence="1">
    <location>
        <begin position="177"/>
        <end position="187"/>
    </location>
</feature>
<dbReference type="Proteomes" id="UP001145022">
    <property type="component" value="Unassembled WGS sequence"/>
</dbReference>
<evidence type="ECO:0000313" key="3">
    <source>
        <dbReference type="Proteomes" id="UP001145022"/>
    </source>
</evidence>
<evidence type="ECO:0000313" key="2">
    <source>
        <dbReference type="EMBL" id="GLH42564.1"/>
    </source>
</evidence>
<evidence type="ECO:0000256" key="1">
    <source>
        <dbReference type="SAM" id="MobiDB-lite"/>
    </source>
</evidence>
<reference evidence="2" key="3">
    <citation type="journal article" date="2023" name="J. Biotechnol.">
        <title>Draft Genome Sequences of Endophytic Pseudomonas Strains, Isolated from the Interior of Brassicaceae Plants.</title>
        <authorList>
            <person name="Kaneko H."/>
            <person name="Furuya T."/>
        </authorList>
    </citation>
    <scope>NUCLEOTIDE SEQUENCE</scope>
    <source>
        <strain evidence="2">RS3R-1</strain>
    </source>
</reference>
<name>A0ABQ5PGE8_9PSED</name>
<comment type="caution">
    <text evidence="2">The sequence shown here is derived from an EMBL/GenBank/DDBJ whole genome shotgun (WGS) entry which is preliminary data.</text>
</comment>
<reference evidence="2" key="1">
    <citation type="journal article" date="2021" name="Sci. Rep.">
        <title>An efficient direct screening system for microorganisms that activate plant immune responses based on plant-microbe interactions using cultured plant cells.</title>
        <authorList>
            <person name="Kurokawa M."/>
            <person name="Nakano M."/>
            <person name="Kitahata N."/>
            <person name="Kuchitsu K."/>
            <person name="Furuya T."/>
        </authorList>
    </citation>
    <scope>NUCLEOTIDE SEQUENCE</scope>
    <source>
        <strain evidence="2">RS3R-1</strain>
    </source>
</reference>
<proteinExistence type="predicted"/>
<feature type="region of interest" description="Disordered" evidence="1">
    <location>
        <begin position="148"/>
        <end position="188"/>
    </location>
</feature>
<gene>
    <name evidence="2" type="ORF">RS3R1_16510</name>
</gene>
<sequence length="238" mass="24399">MVCPSFLTDLERAAHDLSACGNDAACANTKYAEYHALSQKQAIEAVAQCAANSGSCEGLSWSVAEADAKNQKLKDLAASASPEAAKMFDLLIAENHGFQNMLAGITAGHSVAAIADTLVQTLGISHEMAMAAVEGLAMSVFGMAPTIKTAGGGKNKPKGGPAGSTEEAESTAPKGNAGNTKSDSAENVTYFRVEGGEQGLRRARIELPPMTTGALPLILGVRASCVSVLAMLTTQPTT</sequence>
<reference evidence="2" key="2">
    <citation type="submission" date="2022-11" db="EMBL/GenBank/DDBJ databases">
        <title>Draft genome sequencing of Pseudomonas atacamensis RS3R1.</title>
        <authorList>
            <person name="Furuya T."/>
            <person name="Kaneko H."/>
        </authorList>
    </citation>
    <scope>NUCLEOTIDE SEQUENCE</scope>
    <source>
        <strain evidence="2">RS3R-1</strain>
    </source>
</reference>
<organism evidence="2 3">
    <name type="scientific">Pseudomonas atacamensis</name>
    <dbReference type="NCBI Taxonomy" id="2565368"/>
    <lineage>
        <taxon>Bacteria</taxon>
        <taxon>Pseudomonadati</taxon>
        <taxon>Pseudomonadota</taxon>
        <taxon>Gammaproteobacteria</taxon>
        <taxon>Pseudomonadales</taxon>
        <taxon>Pseudomonadaceae</taxon>
        <taxon>Pseudomonas</taxon>
    </lineage>
</organism>